<feature type="compositionally biased region" description="Polar residues" evidence="1">
    <location>
        <begin position="87"/>
        <end position="97"/>
    </location>
</feature>
<protein>
    <submittedName>
        <fullName evidence="2">Uncharacterized protein</fullName>
    </submittedName>
</protein>
<evidence type="ECO:0000313" key="2">
    <source>
        <dbReference type="EMBL" id="KAK8738780.1"/>
    </source>
</evidence>
<keyword evidence="3" id="KW-1185">Reference proteome</keyword>
<feature type="compositionally biased region" description="Polar residues" evidence="1">
    <location>
        <begin position="106"/>
        <end position="116"/>
    </location>
</feature>
<comment type="caution">
    <text evidence="2">The sequence shown here is derived from an EMBL/GenBank/DDBJ whole genome shotgun (WGS) entry which is preliminary data.</text>
</comment>
<reference evidence="2 3" key="1">
    <citation type="journal article" date="2024" name="BMC Genomics">
        <title>Genome assembly of redclaw crayfish (Cherax quadricarinatus) provides insights into its immune adaptation and hypoxia tolerance.</title>
        <authorList>
            <person name="Liu Z."/>
            <person name="Zheng J."/>
            <person name="Li H."/>
            <person name="Fang K."/>
            <person name="Wang S."/>
            <person name="He J."/>
            <person name="Zhou D."/>
            <person name="Weng S."/>
            <person name="Chi M."/>
            <person name="Gu Z."/>
            <person name="He J."/>
            <person name="Li F."/>
            <person name="Wang M."/>
        </authorList>
    </citation>
    <scope>NUCLEOTIDE SEQUENCE [LARGE SCALE GENOMIC DNA]</scope>
    <source>
        <strain evidence="2">ZL_2023a</strain>
    </source>
</reference>
<dbReference type="EMBL" id="JARKIK010000038">
    <property type="protein sequence ID" value="KAK8738780.1"/>
    <property type="molecule type" value="Genomic_DNA"/>
</dbReference>
<feature type="compositionally biased region" description="Basic and acidic residues" evidence="1">
    <location>
        <begin position="77"/>
        <end position="86"/>
    </location>
</feature>
<evidence type="ECO:0000313" key="3">
    <source>
        <dbReference type="Proteomes" id="UP001445076"/>
    </source>
</evidence>
<gene>
    <name evidence="2" type="ORF">OTU49_003670</name>
</gene>
<evidence type="ECO:0000256" key="1">
    <source>
        <dbReference type="SAM" id="MobiDB-lite"/>
    </source>
</evidence>
<name>A0AAW0X2N9_CHEQU</name>
<organism evidence="2 3">
    <name type="scientific">Cherax quadricarinatus</name>
    <name type="common">Australian red claw crayfish</name>
    <dbReference type="NCBI Taxonomy" id="27406"/>
    <lineage>
        <taxon>Eukaryota</taxon>
        <taxon>Metazoa</taxon>
        <taxon>Ecdysozoa</taxon>
        <taxon>Arthropoda</taxon>
        <taxon>Crustacea</taxon>
        <taxon>Multicrustacea</taxon>
        <taxon>Malacostraca</taxon>
        <taxon>Eumalacostraca</taxon>
        <taxon>Eucarida</taxon>
        <taxon>Decapoda</taxon>
        <taxon>Pleocyemata</taxon>
        <taxon>Astacidea</taxon>
        <taxon>Parastacoidea</taxon>
        <taxon>Parastacidae</taxon>
        <taxon>Cherax</taxon>
    </lineage>
</organism>
<sequence length="192" mass="20689">MVVCPCGVMVPSAGVGRLRRAARTPSCFDTSSTVTTQPKDTQEPASVDKLTAATNEQSGIPRPLSRTSKNKGISGKSCEDKSEHASRTTLALATTESGRYVGTRPLRSNRSPTPTLHTIPLKTSRDQKNTTSNGRPTKHLPAVRTSPTSPLDKQAVNGATRDSNRIRGPLPLPRNNALNHKINDMNASNQRR</sequence>
<proteinExistence type="predicted"/>
<feature type="region of interest" description="Disordered" evidence="1">
    <location>
        <begin position="23"/>
        <end position="192"/>
    </location>
</feature>
<feature type="compositionally biased region" description="Polar residues" evidence="1">
    <location>
        <begin position="27"/>
        <end position="39"/>
    </location>
</feature>
<dbReference type="AlphaFoldDB" id="A0AAW0X2N9"/>
<accession>A0AAW0X2N9</accession>
<dbReference type="Proteomes" id="UP001445076">
    <property type="component" value="Unassembled WGS sequence"/>
</dbReference>